<name>A0AAN7PEH5_MYCAM</name>
<sequence length="398" mass="43955">MIVEIFSNLNDSMIVWFYELRCALALNRSGMEQGTELAALKPSGLISALQELDVALMVLLIQEALKEPSELDFLEISQVFRPEHDCPVPASAQGSPRLGNCTIGCKDRLSALPWGGSAALCITKQLADRHRAHPDVSSQFCIALLLLLTYPHVAQLWLPWSEVLGLGPFRSKHLLEQCMEHRQYITDSGVAPITGNLSDDSDMELNPNQKSGPTAYEVYYKKDIDILGWIQWQATKLGRGMENTTYKETLRGLGLFSLQKQSSDNTEKMELDYSQGCAPGDRGVRICERNNSADTKISEEGGGGGASGTRAEIPLQPVVKTMVRQGVALQPMEVHGRADIHLQPVEDPMPEQVDVPEGGCDHMESLGWSSLFLKDCTPWKGPTLEQFVKNCSLWEGPM</sequence>
<proteinExistence type="predicted"/>
<dbReference type="EMBL" id="JAUNZN010000001">
    <property type="protein sequence ID" value="KAK4830527.1"/>
    <property type="molecule type" value="Genomic_DNA"/>
</dbReference>
<gene>
    <name evidence="1" type="ORF">QYF61_011506</name>
</gene>
<dbReference type="Proteomes" id="UP001333110">
    <property type="component" value="Unassembled WGS sequence"/>
</dbReference>
<accession>A0AAN7PEH5</accession>
<dbReference type="AlphaFoldDB" id="A0AAN7PEH5"/>
<reference evidence="1 2" key="1">
    <citation type="journal article" date="2023" name="J. Hered.">
        <title>Chromosome-level genome of the wood stork (Mycteria americana) provides insight into avian chromosome evolution.</title>
        <authorList>
            <person name="Flamio R. Jr."/>
            <person name="Ramstad K.M."/>
        </authorList>
    </citation>
    <scope>NUCLEOTIDE SEQUENCE [LARGE SCALE GENOMIC DNA]</scope>
    <source>
        <strain evidence="1">JAX WOST 10</strain>
    </source>
</reference>
<evidence type="ECO:0000313" key="2">
    <source>
        <dbReference type="Proteomes" id="UP001333110"/>
    </source>
</evidence>
<keyword evidence="2" id="KW-1185">Reference proteome</keyword>
<organism evidence="1 2">
    <name type="scientific">Mycteria americana</name>
    <name type="common">Wood stork</name>
    <dbReference type="NCBI Taxonomy" id="33587"/>
    <lineage>
        <taxon>Eukaryota</taxon>
        <taxon>Metazoa</taxon>
        <taxon>Chordata</taxon>
        <taxon>Craniata</taxon>
        <taxon>Vertebrata</taxon>
        <taxon>Euteleostomi</taxon>
        <taxon>Archelosauria</taxon>
        <taxon>Archosauria</taxon>
        <taxon>Dinosauria</taxon>
        <taxon>Saurischia</taxon>
        <taxon>Theropoda</taxon>
        <taxon>Coelurosauria</taxon>
        <taxon>Aves</taxon>
        <taxon>Neognathae</taxon>
        <taxon>Neoaves</taxon>
        <taxon>Aequornithes</taxon>
        <taxon>Ciconiiformes</taxon>
        <taxon>Ciconiidae</taxon>
        <taxon>Mycteria</taxon>
    </lineage>
</organism>
<evidence type="ECO:0000313" key="1">
    <source>
        <dbReference type="EMBL" id="KAK4830527.1"/>
    </source>
</evidence>
<protein>
    <submittedName>
        <fullName evidence="1">Uncharacterized protein</fullName>
    </submittedName>
</protein>
<comment type="caution">
    <text evidence="1">The sequence shown here is derived from an EMBL/GenBank/DDBJ whole genome shotgun (WGS) entry which is preliminary data.</text>
</comment>